<name>A0A2K8SR53_9NOSO</name>
<evidence type="ECO:0000256" key="19">
    <source>
        <dbReference type="ARBA" id="ARBA00056348"/>
    </source>
</evidence>
<dbReference type="PANTHER" id="PTHR43520">
    <property type="entry name" value="ATP7, ISOFORM B"/>
    <property type="match status" value="1"/>
</dbReference>
<dbReference type="PROSITE" id="PS01047">
    <property type="entry name" value="HMA_1"/>
    <property type="match status" value="1"/>
</dbReference>
<dbReference type="Pfam" id="PF00403">
    <property type="entry name" value="HMA"/>
    <property type="match status" value="1"/>
</dbReference>
<gene>
    <name evidence="23" type="ORF">COO91_03233</name>
</gene>
<dbReference type="SUPFAM" id="SSF81653">
    <property type="entry name" value="Calcium ATPase, transduction domain A"/>
    <property type="match status" value="1"/>
</dbReference>
<dbReference type="CDD" id="cd02094">
    <property type="entry name" value="P-type_ATPase_Cu-like"/>
    <property type="match status" value="1"/>
</dbReference>
<evidence type="ECO:0000256" key="15">
    <source>
        <dbReference type="ARBA" id="ARBA00023008"/>
    </source>
</evidence>
<dbReference type="GO" id="GO:0005524">
    <property type="term" value="F:ATP binding"/>
    <property type="evidence" value="ECO:0007669"/>
    <property type="project" value="UniProtKB-UniRule"/>
</dbReference>
<evidence type="ECO:0000256" key="8">
    <source>
        <dbReference type="ARBA" id="ARBA00022723"/>
    </source>
</evidence>
<dbReference type="Pfam" id="PF00122">
    <property type="entry name" value="E1-E2_ATPase"/>
    <property type="match status" value="1"/>
</dbReference>
<dbReference type="GO" id="GO:0005886">
    <property type="term" value="C:plasma membrane"/>
    <property type="evidence" value="ECO:0007669"/>
    <property type="project" value="UniProtKB-SubCell"/>
</dbReference>
<evidence type="ECO:0000256" key="21">
    <source>
        <dbReference type="RuleBase" id="RU362081"/>
    </source>
</evidence>
<feature type="transmembrane region" description="Helical" evidence="21">
    <location>
        <begin position="349"/>
        <end position="371"/>
    </location>
</feature>
<dbReference type="InterPro" id="IPR008250">
    <property type="entry name" value="ATPase_P-typ_transduc_dom_A_sf"/>
</dbReference>
<dbReference type="EMBL" id="CP024785">
    <property type="protein sequence ID" value="AUB37295.1"/>
    <property type="molecule type" value="Genomic_DNA"/>
</dbReference>
<dbReference type="InterPro" id="IPR023214">
    <property type="entry name" value="HAD_sf"/>
</dbReference>
<protein>
    <recommendedName>
        <fullName evidence="20">Probable copper-transporting ATPase PacS</fullName>
        <ecNumber evidence="3">7.2.2.8</ecNumber>
    </recommendedName>
</protein>
<keyword evidence="13" id="KW-1278">Translocase</keyword>
<keyword evidence="9 21" id="KW-0547">Nucleotide-binding</keyword>
<evidence type="ECO:0000256" key="5">
    <source>
        <dbReference type="ARBA" id="ARBA00022475"/>
    </source>
</evidence>
<dbReference type="GO" id="GO:0016887">
    <property type="term" value="F:ATP hydrolysis activity"/>
    <property type="evidence" value="ECO:0007669"/>
    <property type="project" value="InterPro"/>
</dbReference>
<evidence type="ECO:0000256" key="12">
    <source>
        <dbReference type="ARBA" id="ARBA00022842"/>
    </source>
</evidence>
<evidence type="ECO:0000256" key="13">
    <source>
        <dbReference type="ARBA" id="ARBA00022967"/>
    </source>
</evidence>
<dbReference type="Proteomes" id="UP000232003">
    <property type="component" value="Chromosome"/>
</dbReference>
<dbReference type="FunFam" id="2.70.150.10:FF:000002">
    <property type="entry name" value="Copper-transporting ATPase 1, putative"/>
    <property type="match status" value="1"/>
</dbReference>
<dbReference type="NCBIfam" id="TIGR01511">
    <property type="entry name" value="ATPase-IB1_Cu"/>
    <property type="match status" value="1"/>
</dbReference>
<evidence type="ECO:0000256" key="9">
    <source>
        <dbReference type="ARBA" id="ARBA00022741"/>
    </source>
</evidence>
<evidence type="ECO:0000313" key="24">
    <source>
        <dbReference type="Proteomes" id="UP000232003"/>
    </source>
</evidence>
<dbReference type="PANTHER" id="PTHR43520:SF8">
    <property type="entry name" value="P-TYPE CU(+) TRANSPORTER"/>
    <property type="match status" value="1"/>
</dbReference>
<dbReference type="Gene3D" id="3.30.70.100">
    <property type="match status" value="1"/>
</dbReference>
<evidence type="ECO:0000256" key="16">
    <source>
        <dbReference type="ARBA" id="ARBA00023065"/>
    </source>
</evidence>
<evidence type="ECO:0000256" key="6">
    <source>
        <dbReference type="ARBA" id="ARBA00022553"/>
    </source>
</evidence>
<dbReference type="AlphaFoldDB" id="A0A2K8SR53"/>
<dbReference type="GO" id="GO:0043682">
    <property type="term" value="F:P-type divalent copper transporter activity"/>
    <property type="evidence" value="ECO:0007669"/>
    <property type="project" value="TreeGrafter"/>
</dbReference>
<dbReference type="NCBIfam" id="TIGR01494">
    <property type="entry name" value="ATPase_P-type"/>
    <property type="match status" value="2"/>
</dbReference>
<dbReference type="InterPro" id="IPR023299">
    <property type="entry name" value="ATPase_P-typ_cyto_dom_N"/>
</dbReference>
<feature type="transmembrane region" description="Helical" evidence="21">
    <location>
        <begin position="717"/>
        <end position="740"/>
    </location>
</feature>
<evidence type="ECO:0000256" key="14">
    <source>
        <dbReference type="ARBA" id="ARBA00022989"/>
    </source>
</evidence>
<keyword evidence="16" id="KW-0406">Ion transport</keyword>
<dbReference type="InterPro" id="IPR018303">
    <property type="entry name" value="ATPase_P-typ_P_site"/>
</dbReference>
<keyword evidence="15" id="KW-0186">Copper</keyword>
<dbReference type="InterPro" id="IPR027256">
    <property type="entry name" value="P-typ_ATPase_IB"/>
</dbReference>
<dbReference type="Gene3D" id="3.40.1110.10">
    <property type="entry name" value="Calcium-transporting ATPase, cytoplasmic domain N"/>
    <property type="match status" value="1"/>
</dbReference>
<keyword evidence="12" id="KW-0460">Magnesium</keyword>
<dbReference type="SFLD" id="SFLDF00027">
    <property type="entry name" value="p-type_atpase"/>
    <property type="match status" value="1"/>
</dbReference>
<keyword evidence="6" id="KW-0597">Phosphoprotein</keyword>
<comment type="function">
    <text evidence="19">May play a role in the osmotic adaptation.</text>
</comment>
<dbReference type="Pfam" id="PF00702">
    <property type="entry name" value="Hydrolase"/>
    <property type="match status" value="1"/>
</dbReference>
<dbReference type="InterPro" id="IPR006121">
    <property type="entry name" value="HMA_dom"/>
</dbReference>
<evidence type="ECO:0000256" key="10">
    <source>
        <dbReference type="ARBA" id="ARBA00022796"/>
    </source>
</evidence>
<dbReference type="RefSeq" id="WP_100898971.1">
    <property type="nucleotide sequence ID" value="NZ_CAWNNC010000001.1"/>
</dbReference>
<dbReference type="InterPro" id="IPR001757">
    <property type="entry name" value="P_typ_ATPase"/>
</dbReference>
<dbReference type="InterPro" id="IPR036163">
    <property type="entry name" value="HMA_dom_sf"/>
</dbReference>
<dbReference type="InterPro" id="IPR023298">
    <property type="entry name" value="ATPase_P-typ_TM_dom_sf"/>
</dbReference>
<keyword evidence="14 21" id="KW-1133">Transmembrane helix</keyword>
<feature type="transmembrane region" description="Helical" evidence="21">
    <location>
        <begin position="377"/>
        <end position="398"/>
    </location>
</feature>
<reference evidence="23 24" key="1">
    <citation type="submission" date="2017-11" db="EMBL/GenBank/DDBJ databases">
        <title>Complete genome of a free-living desiccation-tolerant cyanobacterium and its photosynthetic adaptation to extreme terrestrial habitat.</title>
        <authorList>
            <person name="Shang J."/>
        </authorList>
    </citation>
    <scope>NUCLEOTIDE SEQUENCE [LARGE SCALE GENOMIC DNA]</scope>
    <source>
        <strain evidence="23 24">CCNUN1</strain>
    </source>
</reference>
<dbReference type="InterPro" id="IPR017969">
    <property type="entry name" value="Heavy-metal-associated_CS"/>
</dbReference>
<dbReference type="OrthoDB" id="438550at2"/>
<comment type="subcellular location">
    <subcellularLocation>
        <location evidence="1">Cell membrane</location>
        <topology evidence="1">Multi-pass membrane protein</topology>
    </subcellularLocation>
</comment>
<dbReference type="PROSITE" id="PS50846">
    <property type="entry name" value="HMA_2"/>
    <property type="match status" value="1"/>
</dbReference>
<dbReference type="InterPro" id="IPR036412">
    <property type="entry name" value="HAD-like_sf"/>
</dbReference>
<dbReference type="SFLD" id="SFLDS00003">
    <property type="entry name" value="Haloacid_Dehalogenase"/>
    <property type="match status" value="1"/>
</dbReference>
<keyword evidence="17 21" id="KW-0472">Membrane</keyword>
<feature type="domain" description="HMA" evidence="22">
    <location>
        <begin position="2"/>
        <end position="68"/>
    </location>
</feature>
<comment type="similarity">
    <text evidence="2 21">Belongs to the cation transport ATPase (P-type) (TC 3.A.3) family. Type IB subfamily.</text>
</comment>
<accession>A0A2K8SR53</accession>
<keyword evidence="11 21" id="KW-0067">ATP-binding</keyword>
<proteinExistence type="inferred from homology"/>
<evidence type="ECO:0000259" key="22">
    <source>
        <dbReference type="PROSITE" id="PS50846"/>
    </source>
</evidence>
<dbReference type="PRINTS" id="PR00119">
    <property type="entry name" value="CATATPASE"/>
</dbReference>
<evidence type="ECO:0000256" key="2">
    <source>
        <dbReference type="ARBA" id="ARBA00006024"/>
    </source>
</evidence>
<dbReference type="KEGG" id="nfl:COO91_03233"/>
<sequence length="775" mass="82743">MDTLTLKLRGMSCAACANNIEKAIRSVPGVRDCNVNFGAEQAAIKYDRSLANLEKIQSAIASAGYSSYSLQEELLTEEDDAEIASRQALQRELSLKVAVGGVISIFLFLGSLPMMTGLNLPLIPSFLQNPWIQLVLTTPVVFWCGGSFYRNGWKSLKRHTATMDTLIALGTSAAYLYSLFVTVFPKFFIVQGLIPHIYYEVAAIVITLILLGRLLENRARGQTSEAIRKLIGLQARDARVIRDGIEIDVPIAEVRINDVILVRPGEKIPVDGELIAGASTVDEAMVTGESLPVKKQPGDEVIGATINGAGAFQFRVTRVGNDTFLAQIVKLVQQAQGSKAPIQRLADQVTGWFVPAVIAIAIATFVIWFNFTGNLTLATMTTVGVLIIACPCALGLATPTSVMVGTGKGAENGILIKGADSLELAHKIQTIVLDKTGTLTQGKPTVTDFVTVNGTANGNEIKLLQLAATVERNSEHPLAEAVVKYAQSQEVSLTEVKNFQANAGSGVQGVVSNQLVQIGTQRWLTELGINTVSLQQYKDDWEASSKTVILIAVDGELQGVMGIADALKPSSTAVVKALQKLGLEVVMLTGDNRKTADAIAGQVGIQRIFAEVRPDQKAAIIQSLQREQRKQGGMRKQGEQANNYYSPSSPHSLVAMVGDGINDAPALAQADVGIAIGTGTDVAIAASDITLISGDLQGIVTAIQLSRATINNIRQNLFFAFIYNVIGIPIAAGILFPIFGWLLNPIIAGAAMALSSLSVVSNALRLRNFQPKTIS</sequence>
<evidence type="ECO:0000256" key="11">
    <source>
        <dbReference type="ARBA" id="ARBA00022840"/>
    </source>
</evidence>
<evidence type="ECO:0000313" key="23">
    <source>
        <dbReference type="EMBL" id="AUB37295.1"/>
    </source>
</evidence>
<dbReference type="CDD" id="cd00371">
    <property type="entry name" value="HMA"/>
    <property type="match status" value="1"/>
</dbReference>
<dbReference type="SUPFAM" id="SSF55008">
    <property type="entry name" value="HMA, heavy metal-associated domain"/>
    <property type="match status" value="1"/>
</dbReference>
<feature type="transmembrane region" description="Helical" evidence="21">
    <location>
        <begin position="161"/>
        <end position="184"/>
    </location>
</feature>
<dbReference type="Gene3D" id="3.40.50.1000">
    <property type="entry name" value="HAD superfamily/HAD-like"/>
    <property type="match status" value="1"/>
</dbReference>
<dbReference type="Gene3D" id="2.70.150.10">
    <property type="entry name" value="Calcium-transporting ATPase, cytoplasmic transduction domain A"/>
    <property type="match status" value="1"/>
</dbReference>
<keyword evidence="7 21" id="KW-0812">Transmembrane</keyword>
<dbReference type="InterPro" id="IPR059000">
    <property type="entry name" value="ATPase_P-type_domA"/>
</dbReference>
<dbReference type="GO" id="GO:0055070">
    <property type="term" value="P:copper ion homeostasis"/>
    <property type="evidence" value="ECO:0007669"/>
    <property type="project" value="TreeGrafter"/>
</dbReference>
<dbReference type="SUPFAM" id="SSF81665">
    <property type="entry name" value="Calcium ATPase, transmembrane domain M"/>
    <property type="match status" value="1"/>
</dbReference>
<feature type="transmembrane region" description="Helical" evidence="21">
    <location>
        <begin position="196"/>
        <end position="215"/>
    </location>
</feature>
<evidence type="ECO:0000256" key="3">
    <source>
        <dbReference type="ARBA" id="ARBA00012517"/>
    </source>
</evidence>
<keyword evidence="10" id="KW-0187">Copper transport</keyword>
<evidence type="ECO:0000256" key="17">
    <source>
        <dbReference type="ARBA" id="ARBA00023136"/>
    </source>
</evidence>
<evidence type="ECO:0000256" key="1">
    <source>
        <dbReference type="ARBA" id="ARBA00004651"/>
    </source>
</evidence>
<dbReference type="EC" id="7.2.2.8" evidence="3"/>
<dbReference type="InterPro" id="IPR044492">
    <property type="entry name" value="P_typ_ATPase_HD_dom"/>
</dbReference>
<dbReference type="FunFam" id="3.40.50.1000:FF:000144">
    <property type="entry name" value="copper-transporting ATPase 1 isoform X2"/>
    <property type="match status" value="1"/>
</dbReference>
<keyword evidence="24" id="KW-1185">Reference proteome</keyword>
<comment type="catalytic activity">
    <reaction evidence="18">
        <text>Cu(+)(in) + ATP + H2O = Cu(+)(out) + ADP + phosphate + H(+)</text>
        <dbReference type="Rhea" id="RHEA:25792"/>
        <dbReference type="ChEBI" id="CHEBI:15377"/>
        <dbReference type="ChEBI" id="CHEBI:15378"/>
        <dbReference type="ChEBI" id="CHEBI:30616"/>
        <dbReference type="ChEBI" id="CHEBI:43474"/>
        <dbReference type="ChEBI" id="CHEBI:49552"/>
        <dbReference type="ChEBI" id="CHEBI:456216"/>
        <dbReference type="EC" id="7.2.2.8"/>
    </reaction>
</comment>
<keyword evidence="8 21" id="KW-0479">Metal-binding</keyword>
<dbReference type="PRINTS" id="PR00943">
    <property type="entry name" value="CUATPASE"/>
</dbReference>
<dbReference type="SFLD" id="SFLDG00002">
    <property type="entry name" value="C1.7:_P-type_atpase_like"/>
    <property type="match status" value="1"/>
</dbReference>
<dbReference type="SUPFAM" id="SSF56784">
    <property type="entry name" value="HAD-like"/>
    <property type="match status" value="1"/>
</dbReference>
<keyword evidence="4" id="KW-0813">Transport</keyword>
<evidence type="ECO:0000256" key="7">
    <source>
        <dbReference type="ARBA" id="ARBA00022692"/>
    </source>
</evidence>
<keyword evidence="5 21" id="KW-1003">Cell membrane</keyword>
<dbReference type="GO" id="GO:0140581">
    <property type="term" value="F:P-type monovalent copper transporter activity"/>
    <property type="evidence" value="ECO:0007669"/>
    <property type="project" value="UniProtKB-EC"/>
</dbReference>
<dbReference type="PROSITE" id="PS00154">
    <property type="entry name" value="ATPASE_E1_E2"/>
    <property type="match status" value="1"/>
</dbReference>
<dbReference type="NCBIfam" id="TIGR01525">
    <property type="entry name" value="ATPase-IB_hvy"/>
    <property type="match status" value="1"/>
</dbReference>
<feature type="transmembrane region" description="Helical" evidence="21">
    <location>
        <begin position="131"/>
        <end position="149"/>
    </location>
</feature>
<organism evidence="23 24">
    <name type="scientific">Nostoc flagelliforme CCNUN1</name>
    <dbReference type="NCBI Taxonomy" id="2038116"/>
    <lineage>
        <taxon>Bacteria</taxon>
        <taxon>Bacillati</taxon>
        <taxon>Cyanobacteriota</taxon>
        <taxon>Cyanophyceae</taxon>
        <taxon>Nostocales</taxon>
        <taxon>Nostocaceae</taxon>
        <taxon>Nostoc</taxon>
    </lineage>
</organism>
<evidence type="ECO:0000256" key="18">
    <source>
        <dbReference type="ARBA" id="ARBA00049289"/>
    </source>
</evidence>
<evidence type="ECO:0000256" key="20">
    <source>
        <dbReference type="ARBA" id="ARBA00072218"/>
    </source>
</evidence>
<dbReference type="GO" id="GO:0005507">
    <property type="term" value="F:copper ion binding"/>
    <property type="evidence" value="ECO:0007669"/>
    <property type="project" value="TreeGrafter"/>
</dbReference>
<dbReference type="FunFam" id="3.30.70.100:FF:000005">
    <property type="entry name" value="Copper-exporting P-type ATPase A"/>
    <property type="match status" value="1"/>
</dbReference>
<evidence type="ECO:0000256" key="4">
    <source>
        <dbReference type="ARBA" id="ARBA00022448"/>
    </source>
</evidence>
<feature type="transmembrane region" description="Helical" evidence="21">
    <location>
        <begin position="746"/>
        <end position="764"/>
    </location>
</feature>
<feature type="transmembrane region" description="Helical" evidence="21">
    <location>
        <begin position="93"/>
        <end position="111"/>
    </location>
</feature>